<feature type="transmembrane region" description="Helical" evidence="1">
    <location>
        <begin position="236"/>
        <end position="261"/>
    </location>
</feature>
<evidence type="ECO:0000313" key="2">
    <source>
        <dbReference type="EMBL" id="QHT93038.1"/>
    </source>
</evidence>
<keyword evidence="1" id="KW-1133">Transmembrane helix</keyword>
<feature type="transmembrane region" description="Helical" evidence="1">
    <location>
        <begin position="430"/>
        <end position="450"/>
    </location>
</feature>
<accession>A0A6C0IIJ8</accession>
<evidence type="ECO:0000256" key="1">
    <source>
        <dbReference type="SAM" id="Phobius"/>
    </source>
</evidence>
<protein>
    <submittedName>
        <fullName evidence="2">Uncharacterized protein</fullName>
    </submittedName>
</protein>
<name>A0A6C0IIJ8_9ZZZZ</name>
<feature type="transmembrane region" description="Helical" evidence="1">
    <location>
        <begin position="319"/>
        <end position="337"/>
    </location>
</feature>
<organism evidence="2">
    <name type="scientific">viral metagenome</name>
    <dbReference type="NCBI Taxonomy" id="1070528"/>
    <lineage>
        <taxon>unclassified sequences</taxon>
        <taxon>metagenomes</taxon>
        <taxon>organismal metagenomes</taxon>
    </lineage>
</organism>
<dbReference type="AlphaFoldDB" id="A0A6C0IIJ8"/>
<feature type="transmembrane region" description="Helical" evidence="1">
    <location>
        <begin position="287"/>
        <end position="307"/>
    </location>
</feature>
<feature type="transmembrane region" description="Helical" evidence="1">
    <location>
        <begin position="396"/>
        <end position="418"/>
    </location>
</feature>
<keyword evidence="1" id="KW-0472">Membrane</keyword>
<proteinExistence type="predicted"/>
<reference evidence="2" key="1">
    <citation type="journal article" date="2020" name="Nature">
        <title>Giant virus diversity and host interactions through global metagenomics.</title>
        <authorList>
            <person name="Schulz F."/>
            <person name="Roux S."/>
            <person name="Paez-Espino D."/>
            <person name="Jungbluth S."/>
            <person name="Walsh D.A."/>
            <person name="Denef V.J."/>
            <person name="McMahon K.D."/>
            <person name="Konstantinidis K.T."/>
            <person name="Eloe-Fadrosh E.A."/>
            <person name="Kyrpides N.C."/>
            <person name="Woyke T."/>
        </authorList>
    </citation>
    <scope>NUCLEOTIDE SEQUENCE</scope>
    <source>
        <strain evidence="2">GVMAG-M-3300023210-19</strain>
    </source>
</reference>
<dbReference type="EMBL" id="MN740199">
    <property type="protein sequence ID" value="QHT93038.1"/>
    <property type="molecule type" value="Genomic_DNA"/>
</dbReference>
<keyword evidence="1" id="KW-0812">Transmembrane</keyword>
<sequence length="462" mass="51095">MSEENTFDLIDETKIKFDKEIIYDYPLTTTYASEFVKGNDVFQAPVTYSIDNNFYYTSDGKTSEFNFSKIHIGKLVHDNVENVSANNNKIIGEVVLEHSSNCYVCFFLESSSATEKNSLDAILSGGSANYEVELNNIIPKQDKCIHYKDGSKNVFVFTTPIYTEATSIDPIISNSLFNKYPSTDDYIVIPGNYLNQRDDDQIYIDCSPTGASDDEINTYNVPINSKMMSEKQQSDFMGTTVNFAFFTILSLVGYFIIPMFYKKVVIDMILFMNPGTGDEVNKDRLKAIASADVGIILTFVSAIMLFYTMGMTGDSRYTSLSLMLSLIAVLSASLITMKKSNPDFLRAISSNGRVIQLEIPMTTIKDEITKKSTEVPVGVSSSLGDIFKTIGDFFGFLLKLTPAFLAITLVGAAIPQIIRSMGILTPETASSLTIGGVLFSMTGLVCFKLIDKVEKLSKGEEA</sequence>